<keyword evidence="4" id="KW-1185">Reference proteome</keyword>
<name>A0AAJ0GBC5_9PEZI</name>
<keyword evidence="2" id="KW-0472">Membrane</keyword>
<gene>
    <name evidence="3" type="ORF">LTR09_006854</name>
</gene>
<dbReference type="EMBL" id="JAWDJX010000023">
    <property type="protein sequence ID" value="KAK3051900.1"/>
    <property type="molecule type" value="Genomic_DNA"/>
</dbReference>
<comment type="caution">
    <text evidence="3">The sequence shown here is derived from an EMBL/GenBank/DDBJ whole genome shotgun (WGS) entry which is preliminary data.</text>
</comment>
<reference evidence="3" key="1">
    <citation type="submission" date="2023-04" db="EMBL/GenBank/DDBJ databases">
        <title>Black Yeasts Isolated from many extreme environments.</title>
        <authorList>
            <person name="Coleine C."/>
            <person name="Stajich J.E."/>
            <person name="Selbmann L."/>
        </authorList>
    </citation>
    <scope>NUCLEOTIDE SEQUENCE</scope>
    <source>
        <strain evidence="3">CCFEE 5312</strain>
    </source>
</reference>
<feature type="transmembrane region" description="Helical" evidence="2">
    <location>
        <begin position="198"/>
        <end position="222"/>
    </location>
</feature>
<evidence type="ECO:0000313" key="3">
    <source>
        <dbReference type="EMBL" id="KAK3051900.1"/>
    </source>
</evidence>
<proteinExistence type="predicted"/>
<dbReference type="Proteomes" id="UP001271007">
    <property type="component" value="Unassembled WGS sequence"/>
</dbReference>
<evidence type="ECO:0000256" key="2">
    <source>
        <dbReference type="SAM" id="Phobius"/>
    </source>
</evidence>
<keyword evidence="2" id="KW-0812">Transmembrane</keyword>
<feature type="region of interest" description="Disordered" evidence="1">
    <location>
        <begin position="248"/>
        <end position="290"/>
    </location>
</feature>
<organism evidence="3 4">
    <name type="scientific">Extremus antarcticus</name>
    <dbReference type="NCBI Taxonomy" id="702011"/>
    <lineage>
        <taxon>Eukaryota</taxon>
        <taxon>Fungi</taxon>
        <taxon>Dikarya</taxon>
        <taxon>Ascomycota</taxon>
        <taxon>Pezizomycotina</taxon>
        <taxon>Dothideomycetes</taxon>
        <taxon>Dothideomycetidae</taxon>
        <taxon>Mycosphaerellales</taxon>
        <taxon>Extremaceae</taxon>
        <taxon>Extremus</taxon>
    </lineage>
</organism>
<dbReference type="AlphaFoldDB" id="A0AAJ0GBC5"/>
<protein>
    <submittedName>
        <fullName evidence="3">Uncharacterized protein</fullName>
    </submittedName>
</protein>
<evidence type="ECO:0000313" key="4">
    <source>
        <dbReference type="Proteomes" id="UP001271007"/>
    </source>
</evidence>
<sequence length="290" mass="30325">MALSSAGPLTTLFSPPPGCLSTRTYNGEAIWAPGLKSGQLSPAVLLGATGQAADLLCYPDKFTLNHVYSPGLCPSGWASACEPTNSALVADSATRTVQCCPTGLSCDGIAWCRGDPAREGPVWSIYTDKYGIEGAMMTTSFPTLSVMAKPIFVAFQSSDESMLSAAAAAVDTRPAVTSSASRETGTSSSGGDSLSGGAIAGIAIGSVLAGMLLATIMTFLALRFCLGYRKSSKDGFRADEKTRNHWNELGSQGQVNELHALPRATELPSENADKNGFAELEHTDHHRPKQ</sequence>
<keyword evidence="2" id="KW-1133">Transmembrane helix</keyword>
<evidence type="ECO:0000256" key="1">
    <source>
        <dbReference type="SAM" id="MobiDB-lite"/>
    </source>
</evidence>
<accession>A0AAJ0GBC5</accession>